<accession>A0A7L4YMQ1</accession>
<dbReference type="InParanoid" id="A0A7L4YMQ1"/>
<dbReference type="RefSeq" id="WP_159543748.1">
    <property type="nucleotide sequence ID" value="NZ_CP047156.1"/>
</dbReference>
<dbReference type="Pfam" id="PF10724">
    <property type="entry name" value="DUF2516"/>
    <property type="match status" value="1"/>
</dbReference>
<dbReference type="InterPro" id="IPR019662">
    <property type="entry name" value="DUF2516"/>
</dbReference>
<name>A0A7L4YMQ1_9ACTN</name>
<dbReference type="Proteomes" id="UP000463857">
    <property type="component" value="Chromosome"/>
</dbReference>
<dbReference type="KEGG" id="eke:EK0264_05655"/>
<evidence type="ECO:0000313" key="3">
    <source>
        <dbReference type="Proteomes" id="UP000463857"/>
    </source>
</evidence>
<feature type="transmembrane region" description="Helical" evidence="1">
    <location>
        <begin position="6"/>
        <end position="25"/>
    </location>
</feature>
<evidence type="ECO:0000256" key="1">
    <source>
        <dbReference type="SAM" id="Phobius"/>
    </source>
</evidence>
<proteinExistence type="predicted"/>
<organism evidence="2 3">
    <name type="scientific">Epidermidibacterium keratini</name>
    <dbReference type="NCBI Taxonomy" id="1891644"/>
    <lineage>
        <taxon>Bacteria</taxon>
        <taxon>Bacillati</taxon>
        <taxon>Actinomycetota</taxon>
        <taxon>Actinomycetes</taxon>
        <taxon>Sporichthyales</taxon>
        <taxon>Sporichthyaceae</taxon>
        <taxon>Epidermidibacterium</taxon>
    </lineage>
</organism>
<keyword evidence="3" id="KW-1185">Reference proteome</keyword>
<keyword evidence="1" id="KW-1133">Transmembrane helix</keyword>
<keyword evidence="1" id="KW-0472">Membrane</keyword>
<gene>
    <name evidence="2" type="ORF">EK0264_05655</name>
</gene>
<dbReference type="AlphaFoldDB" id="A0A7L4YMQ1"/>
<feature type="transmembrane region" description="Helical" evidence="1">
    <location>
        <begin position="46"/>
        <end position="79"/>
    </location>
</feature>
<sequence>MLVVEAYISLGLSWIGVALALWAFIDALTRPAAAFTAADKLNKAAWVAIPAVCGLVLFFVGFLTFLGLPAMVAVGVYLADVRPAVREIQQGGYRW</sequence>
<evidence type="ECO:0000313" key="2">
    <source>
        <dbReference type="EMBL" id="QHB99816.1"/>
    </source>
</evidence>
<reference evidence="2 3" key="1">
    <citation type="journal article" date="2018" name="Int. J. Syst. Evol. Microbiol.">
        <title>Epidermidibacterium keratini gen. nov., sp. nov., a member of the family Sporichthyaceae, isolated from keratin epidermis.</title>
        <authorList>
            <person name="Lee D.G."/>
            <person name="Trujillo M.E."/>
            <person name="Kang S."/>
            <person name="Nam J.J."/>
            <person name="Kim Y.J."/>
        </authorList>
    </citation>
    <scope>NUCLEOTIDE SEQUENCE [LARGE SCALE GENOMIC DNA]</scope>
    <source>
        <strain evidence="2 3">EPI-7</strain>
    </source>
</reference>
<keyword evidence="1" id="KW-0812">Transmembrane</keyword>
<dbReference type="EMBL" id="CP047156">
    <property type="protein sequence ID" value="QHB99816.1"/>
    <property type="molecule type" value="Genomic_DNA"/>
</dbReference>
<protein>
    <submittedName>
        <fullName evidence="2">DUF2516 family protein</fullName>
    </submittedName>
</protein>